<comment type="caution">
    <text evidence="2">The sequence shown here is derived from an EMBL/GenBank/DDBJ whole genome shotgun (WGS) entry which is preliminary data.</text>
</comment>
<evidence type="ECO:0000259" key="1">
    <source>
        <dbReference type="PROSITE" id="PS50181"/>
    </source>
</evidence>
<dbReference type="SUPFAM" id="SSF81383">
    <property type="entry name" value="F-box domain"/>
    <property type="match status" value="1"/>
</dbReference>
<sequence length="518" mass="59991">MEYNVQNIPSLPIDIQDEILQHFTFLECWKLAAVNQKFRSMILNGSSLWSHLSTNHNQIVPDLLPYVSYIKNSSVRSICVETGTETHWTNVLDFIKTNHFYAIAQVNLNIPCFTNEQLSTLTNICGEALTSITLTIRQRDPRNTQPDKVIRQCSNLVTLRFTGWISHPTNWIPEFSTEFRHSMLSELSLRFYNMDEGRFFNAQPFLQATPNLRRLCLNVNHIMDTSLFLQILQQYSHQLSTLVFYYDDFNMDLPSITLSTTYGDNELLMTDMITTKKENVQSLPHLILYNVDRDNDTLTKLLISQFFEYFTNQLIVFDYTGGVTDSDLEHLSQLQFSSLKHLKINFHTYWSFDTNGGNQHTLFCSFLSHATPQLSSLTLKHIPRMNDVMLDTLFPNNGAHYHLQELFIEYCAGISENGLIRLFQRIGSQLQKLVLRIKITPRILNVIGSALDNLKELTMDLDVSIPQLAFFLRNGQYGDDNNELTKRYVKLDITHHSSEIMQKEKCDSSMIDQLIRIP</sequence>
<evidence type="ECO:0000313" key="3">
    <source>
        <dbReference type="Proteomes" id="UP000646827"/>
    </source>
</evidence>
<feature type="domain" description="F-box" evidence="1">
    <location>
        <begin position="5"/>
        <end position="52"/>
    </location>
</feature>
<evidence type="ECO:0000313" key="2">
    <source>
        <dbReference type="EMBL" id="KAG2223342.1"/>
    </source>
</evidence>
<keyword evidence="3" id="KW-1185">Reference proteome</keyword>
<protein>
    <recommendedName>
        <fullName evidence="1">F-box domain-containing protein</fullName>
    </recommendedName>
</protein>
<gene>
    <name evidence="2" type="ORF">INT45_008999</name>
</gene>
<accession>A0A8H7VLI4</accession>
<dbReference type="OrthoDB" id="2288064at2759"/>
<dbReference type="SUPFAM" id="SSF52047">
    <property type="entry name" value="RNI-like"/>
    <property type="match status" value="1"/>
</dbReference>
<dbReference type="Gene3D" id="3.80.10.10">
    <property type="entry name" value="Ribonuclease Inhibitor"/>
    <property type="match status" value="1"/>
</dbReference>
<dbReference type="Proteomes" id="UP000646827">
    <property type="component" value="Unassembled WGS sequence"/>
</dbReference>
<dbReference type="InterPro" id="IPR032675">
    <property type="entry name" value="LRR_dom_sf"/>
</dbReference>
<dbReference type="AlphaFoldDB" id="A0A8H7VLI4"/>
<dbReference type="InterPro" id="IPR036047">
    <property type="entry name" value="F-box-like_dom_sf"/>
</dbReference>
<organism evidence="2 3">
    <name type="scientific">Circinella minor</name>
    <dbReference type="NCBI Taxonomy" id="1195481"/>
    <lineage>
        <taxon>Eukaryota</taxon>
        <taxon>Fungi</taxon>
        <taxon>Fungi incertae sedis</taxon>
        <taxon>Mucoromycota</taxon>
        <taxon>Mucoromycotina</taxon>
        <taxon>Mucoromycetes</taxon>
        <taxon>Mucorales</taxon>
        <taxon>Lichtheimiaceae</taxon>
        <taxon>Circinella</taxon>
    </lineage>
</organism>
<proteinExistence type="predicted"/>
<reference evidence="2 3" key="1">
    <citation type="submission" date="2020-12" db="EMBL/GenBank/DDBJ databases">
        <title>Metabolic potential, ecology and presence of endohyphal bacteria is reflected in genomic diversity of Mucoromycotina.</title>
        <authorList>
            <person name="Muszewska A."/>
            <person name="Okrasinska A."/>
            <person name="Steczkiewicz K."/>
            <person name="Drgas O."/>
            <person name="Orlowska M."/>
            <person name="Perlinska-Lenart U."/>
            <person name="Aleksandrzak-Piekarczyk T."/>
            <person name="Szatraj K."/>
            <person name="Zielenkiewicz U."/>
            <person name="Pilsyk S."/>
            <person name="Malc E."/>
            <person name="Mieczkowski P."/>
            <person name="Kruszewska J.S."/>
            <person name="Biernat P."/>
            <person name="Pawlowska J."/>
        </authorList>
    </citation>
    <scope>NUCLEOTIDE SEQUENCE [LARGE SCALE GENOMIC DNA]</scope>
    <source>
        <strain evidence="2 3">CBS 142.35</strain>
    </source>
</reference>
<name>A0A8H7VLI4_9FUNG</name>
<dbReference type="PROSITE" id="PS50181">
    <property type="entry name" value="FBOX"/>
    <property type="match status" value="1"/>
</dbReference>
<dbReference type="EMBL" id="JAEPRB010000063">
    <property type="protein sequence ID" value="KAG2223342.1"/>
    <property type="molecule type" value="Genomic_DNA"/>
</dbReference>
<dbReference type="InterPro" id="IPR001810">
    <property type="entry name" value="F-box_dom"/>
</dbReference>